<accession>A0A4R0YWZ8</accession>
<sequence>MEDLALHYWWWILALVLIGVEVVLPGYFMLWIGIAAGVTGLAVLLAPGLSMLGQALIFVALAFVSCAVYWYAVRPKLMRHEPGDARLNRRGEQSIGQRYVLAEAIVNGRGKAKVGDGLWLVTGPDLPAGSTVEVVGVDGTTLRVRAAP</sequence>
<evidence type="ECO:0000256" key="5">
    <source>
        <dbReference type="SAM" id="Phobius"/>
    </source>
</evidence>
<feature type="domain" description="NfeD-like C-terminal" evidence="6">
    <location>
        <begin position="92"/>
        <end position="145"/>
    </location>
</feature>
<dbReference type="InterPro" id="IPR012340">
    <property type="entry name" value="NA-bd_OB-fold"/>
</dbReference>
<proteinExistence type="predicted"/>
<feature type="transmembrane region" description="Helical" evidence="5">
    <location>
        <begin position="6"/>
        <end position="24"/>
    </location>
</feature>
<dbReference type="InterPro" id="IPR052165">
    <property type="entry name" value="Membrane_assoc_protease"/>
</dbReference>
<evidence type="ECO:0000313" key="8">
    <source>
        <dbReference type="Proteomes" id="UP000291822"/>
    </source>
</evidence>
<dbReference type="EMBL" id="SJTG01000002">
    <property type="protein sequence ID" value="TCI11458.1"/>
    <property type="molecule type" value="Genomic_DNA"/>
</dbReference>
<dbReference type="PANTHER" id="PTHR33507">
    <property type="entry name" value="INNER MEMBRANE PROTEIN YBBJ"/>
    <property type="match status" value="1"/>
</dbReference>
<feature type="transmembrane region" description="Helical" evidence="5">
    <location>
        <begin position="55"/>
        <end position="73"/>
    </location>
</feature>
<comment type="caution">
    <text evidence="7">The sequence shown here is derived from an EMBL/GenBank/DDBJ whole genome shotgun (WGS) entry which is preliminary data.</text>
</comment>
<reference evidence="7 8" key="1">
    <citation type="submission" date="2019-02" db="EMBL/GenBank/DDBJ databases">
        <title>Dyella amyloliquefaciens sp. nov., isolated from forest soil.</title>
        <authorList>
            <person name="Gao Z.-H."/>
            <person name="Qiu L.-H."/>
        </authorList>
    </citation>
    <scope>NUCLEOTIDE SEQUENCE [LARGE SCALE GENOMIC DNA]</scope>
    <source>
        <strain evidence="7 8">KACC 12747</strain>
    </source>
</reference>
<gene>
    <name evidence="7" type="ORF">EZM97_19555</name>
</gene>
<evidence type="ECO:0000313" key="7">
    <source>
        <dbReference type="EMBL" id="TCI11458.1"/>
    </source>
</evidence>
<protein>
    <submittedName>
        <fullName evidence="7">NfeD family protein</fullName>
    </submittedName>
</protein>
<dbReference type="Proteomes" id="UP000291822">
    <property type="component" value="Unassembled WGS sequence"/>
</dbReference>
<dbReference type="Pfam" id="PF01957">
    <property type="entry name" value="NfeD"/>
    <property type="match status" value="1"/>
</dbReference>
<dbReference type="Gene3D" id="2.40.50.140">
    <property type="entry name" value="Nucleic acid-binding proteins"/>
    <property type="match status" value="1"/>
</dbReference>
<comment type="subcellular location">
    <subcellularLocation>
        <location evidence="1">Membrane</location>
        <topology evidence="1">Multi-pass membrane protein</topology>
    </subcellularLocation>
</comment>
<name>A0A4R0YWZ8_9GAMM</name>
<keyword evidence="8" id="KW-1185">Reference proteome</keyword>
<evidence type="ECO:0000256" key="4">
    <source>
        <dbReference type="ARBA" id="ARBA00023136"/>
    </source>
</evidence>
<organism evidence="7 8">
    <name type="scientific">Dyella soli</name>
    <dbReference type="NCBI Taxonomy" id="522319"/>
    <lineage>
        <taxon>Bacteria</taxon>
        <taxon>Pseudomonadati</taxon>
        <taxon>Pseudomonadota</taxon>
        <taxon>Gammaproteobacteria</taxon>
        <taxon>Lysobacterales</taxon>
        <taxon>Rhodanobacteraceae</taxon>
        <taxon>Dyella</taxon>
    </lineage>
</organism>
<evidence type="ECO:0000259" key="6">
    <source>
        <dbReference type="Pfam" id="PF01957"/>
    </source>
</evidence>
<dbReference type="PANTHER" id="PTHR33507:SF3">
    <property type="entry name" value="INNER MEMBRANE PROTEIN YBBJ"/>
    <property type="match status" value="1"/>
</dbReference>
<keyword evidence="2 5" id="KW-0812">Transmembrane</keyword>
<evidence type="ECO:0000256" key="1">
    <source>
        <dbReference type="ARBA" id="ARBA00004141"/>
    </source>
</evidence>
<keyword evidence="4 5" id="KW-0472">Membrane</keyword>
<dbReference type="RefSeq" id="WP_131410486.1">
    <property type="nucleotide sequence ID" value="NZ_SJTG01000002.1"/>
</dbReference>
<keyword evidence="3 5" id="KW-1133">Transmembrane helix</keyword>
<dbReference type="AlphaFoldDB" id="A0A4R0YWZ8"/>
<dbReference type="InterPro" id="IPR002810">
    <property type="entry name" value="NfeD-like_C"/>
</dbReference>
<evidence type="ECO:0000256" key="2">
    <source>
        <dbReference type="ARBA" id="ARBA00022692"/>
    </source>
</evidence>
<evidence type="ECO:0000256" key="3">
    <source>
        <dbReference type="ARBA" id="ARBA00022989"/>
    </source>
</evidence>
<dbReference type="GO" id="GO:0005886">
    <property type="term" value="C:plasma membrane"/>
    <property type="evidence" value="ECO:0007669"/>
    <property type="project" value="TreeGrafter"/>
</dbReference>